<organism evidence="3 4">
    <name type="scientific">Allorhizobium taibaishanense</name>
    <dbReference type="NCBI Taxonomy" id="887144"/>
    <lineage>
        <taxon>Bacteria</taxon>
        <taxon>Pseudomonadati</taxon>
        <taxon>Pseudomonadota</taxon>
        <taxon>Alphaproteobacteria</taxon>
        <taxon>Hyphomicrobiales</taxon>
        <taxon>Rhizobiaceae</taxon>
        <taxon>Rhizobium/Agrobacterium group</taxon>
        <taxon>Allorhizobium</taxon>
    </lineage>
</organism>
<dbReference type="RefSeq" id="WP_075616395.1">
    <property type="nucleotide sequence ID" value="NZ_JACIED010000002.1"/>
</dbReference>
<evidence type="ECO:0000259" key="1">
    <source>
        <dbReference type="Pfam" id="PF06527"/>
    </source>
</evidence>
<evidence type="ECO:0000313" key="4">
    <source>
        <dbReference type="Proteomes" id="UP000185598"/>
    </source>
</evidence>
<dbReference type="AlphaFoldDB" id="A0A1Q9A180"/>
<proteinExistence type="predicted"/>
<evidence type="ECO:0000313" key="2">
    <source>
        <dbReference type="EMBL" id="MBB4008035.1"/>
    </source>
</evidence>
<feature type="domain" description="TniQ" evidence="1">
    <location>
        <begin position="15"/>
        <end position="141"/>
    </location>
</feature>
<dbReference type="Proteomes" id="UP000544107">
    <property type="component" value="Unassembled WGS sequence"/>
</dbReference>
<evidence type="ECO:0000313" key="3">
    <source>
        <dbReference type="EMBL" id="OLP48340.1"/>
    </source>
</evidence>
<dbReference type="Proteomes" id="UP000185598">
    <property type="component" value="Unassembled WGS sequence"/>
</dbReference>
<sequence length="509" mass="57070">MSRLAELLPFHAGYETVASYFSRLAAACGYENARAFAFHLQLQFQGIVAGREKDLETFAAVLDMPRSSLSAGAIIGDKYIYQISGQVLSRHEMQRLRFRFCPFCVSEDEHRCGGRRGFRAYGRLHWHVSAIRTCKRHGVRLVSSAELARSPFQYDFAANLAAESCRIPRFMESAEAAEPDNLQTYVEKRLKGVRAGADWLDSLPLHVAIRLCEIVGASLLHGNLFRSSGFGDREWSASSGAGYDLLKEGEPAFRQYLQAQVDDFHRGKGSGGERSMFGRLYLTLAHQTTETAFDPIRDIMRDVAIHNLPLGPGDEFLGLITSRKFHTIHSASKTYGIPFERLKKLVLDAGLFPVRNLIEAQAVDRIVTEMAATFNQKEVITKLGVTRKLGRQLINGGLFKPSFKVKQQPGARIIPRYPAEQVTTLLANLRAVANCTDMSELHDLHTSIKRCGCTFIEAINLIRSEKLSKVGWDESEIGLAALRVDPIEMRLLMMRQNRSFRIGRASAQW</sequence>
<reference evidence="2 5" key="2">
    <citation type="submission" date="2020-08" db="EMBL/GenBank/DDBJ databases">
        <title>Genomic Encyclopedia of Type Strains, Phase IV (KMG-IV): sequencing the most valuable type-strain genomes for metagenomic binning, comparative biology and taxonomic classification.</title>
        <authorList>
            <person name="Goeker M."/>
        </authorList>
    </citation>
    <scope>NUCLEOTIDE SEQUENCE [LARGE SCALE GENOMIC DNA]</scope>
    <source>
        <strain evidence="2 5">DSM 100021</strain>
    </source>
</reference>
<dbReference type="STRING" id="887144.BJF91_09470"/>
<dbReference type="InterPro" id="IPR009492">
    <property type="entry name" value="TniQ"/>
</dbReference>
<keyword evidence="4" id="KW-1185">Reference proteome</keyword>
<comment type="caution">
    <text evidence="3">The sequence shown here is derived from an EMBL/GenBank/DDBJ whole genome shotgun (WGS) entry which is preliminary data.</text>
</comment>
<dbReference type="OrthoDB" id="7595282at2"/>
<protein>
    <recommendedName>
        <fullName evidence="1">TniQ domain-containing protein</fullName>
    </recommendedName>
</protein>
<dbReference type="Pfam" id="PF06527">
    <property type="entry name" value="TniQ"/>
    <property type="match status" value="1"/>
</dbReference>
<accession>A0A1Q9A180</accession>
<name>A0A1Q9A180_9HYPH</name>
<evidence type="ECO:0000313" key="5">
    <source>
        <dbReference type="Proteomes" id="UP000544107"/>
    </source>
</evidence>
<dbReference type="EMBL" id="MKIN01000024">
    <property type="protein sequence ID" value="OLP48340.1"/>
    <property type="molecule type" value="Genomic_DNA"/>
</dbReference>
<reference evidence="3 4" key="1">
    <citation type="submission" date="2016-09" db="EMBL/GenBank/DDBJ databases">
        <title>Rhizobium oryziradicis sp. nov., isolated from the root of rice.</title>
        <authorList>
            <person name="Zhao J."/>
            <person name="Zhang X."/>
        </authorList>
    </citation>
    <scope>NUCLEOTIDE SEQUENCE [LARGE SCALE GENOMIC DNA]</scope>
    <source>
        <strain evidence="3 4">14971</strain>
    </source>
</reference>
<gene>
    <name evidence="3" type="ORF">BJF91_09470</name>
    <name evidence="2" type="ORF">GGQ71_002298</name>
</gene>
<dbReference type="EMBL" id="JACIED010000002">
    <property type="protein sequence ID" value="MBB4008035.1"/>
    <property type="molecule type" value="Genomic_DNA"/>
</dbReference>